<sequence>MTLKINEPRRVARRAIEVDEDAELDIVEATIATPSRRGRGRFSRSAIAAGAAGAVMASAVFGWAWSARSADADSVSEAVASEFAVPEGAARAVENGFVPNEEDTSRSAIRSNLDSAVADQAAKDHAQNLDSTYNDTTNAVANETAAEREAKMEADLKLVAAQEEKIKEEKKAAAERLAAAEAALKKQGVDTSKISADDLKAAGSKGASLPLKPGTFRLGPRFGQHGLWARYHTGQDFGAPAGTEIYAAASGIVISPTSGGWAGINVVISHANGGSTLYAHMSRSVVSPGQSVQAGQLIGYVGSTGNSTGPHLHFEYYPKGTTPGNVYVASDPLAFLRSQGVDI</sequence>
<reference evidence="3 4" key="1">
    <citation type="submission" date="2018-11" db="EMBL/GenBank/DDBJ databases">
        <title>Genomes From Bacteria Associated with the Canine Oral Cavity: a Test Case for Automated Genome-Based Taxonomic Assignment.</title>
        <authorList>
            <person name="Coil D.A."/>
            <person name="Jospin G."/>
            <person name="Darling A.E."/>
            <person name="Wallis C."/>
            <person name="Davis I.J."/>
            <person name="Harris S."/>
            <person name="Eisen J.A."/>
            <person name="Holcombe L.J."/>
            <person name="O'Flynn C."/>
        </authorList>
    </citation>
    <scope>NUCLEOTIDE SEQUENCE [LARGE SCALE GENOMIC DNA]</scope>
    <source>
        <strain evidence="3 4">OH2822_COT-296</strain>
    </source>
</reference>
<dbReference type="OrthoDB" id="1099523at2"/>
<dbReference type="CDD" id="cd12797">
    <property type="entry name" value="M23_peptidase"/>
    <property type="match status" value="1"/>
</dbReference>
<keyword evidence="1" id="KW-1133">Transmembrane helix</keyword>
<keyword evidence="1" id="KW-0812">Transmembrane</keyword>
<proteinExistence type="predicted"/>
<dbReference type="EMBL" id="RQYT01000003">
    <property type="protein sequence ID" value="RRD50949.1"/>
    <property type="molecule type" value="Genomic_DNA"/>
</dbReference>
<gene>
    <name evidence="3" type="ORF">EII35_02560</name>
</gene>
<feature type="domain" description="M23ase beta-sheet core" evidence="2">
    <location>
        <begin position="231"/>
        <end position="321"/>
    </location>
</feature>
<dbReference type="AlphaFoldDB" id="A0A3P1WWL5"/>
<organism evidence="3 4">
    <name type="scientific">Arachnia propionica</name>
    <dbReference type="NCBI Taxonomy" id="1750"/>
    <lineage>
        <taxon>Bacteria</taxon>
        <taxon>Bacillati</taxon>
        <taxon>Actinomycetota</taxon>
        <taxon>Actinomycetes</taxon>
        <taxon>Propionibacteriales</taxon>
        <taxon>Propionibacteriaceae</taxon>
        <taxon>Arachnia</taxon>
    </lineage>
</organism>
<dbReference type="PANTHER" id="PTHR21666:SF270">
    <property type="entry name" value="MUREIN HYDROLASE ACTIVATOR ENVC"/>
    <property type="match status" value="1"/>
</dbReference>
<name>A0A3P1WWL5_9ACTN</name>
<dbReference type="RefSeq" id="WP_125226897.1">
    <property type="nucleotide sequence ID" value="NZ_RQYT01000003.1"/>
</dbReference>
<dbReference type="PANTHER" id="PTHR21666">
    <property type="entry name" value="PEPTIDASE-RELATED"/>
    <property type="match status" value="1"/>
</dbReference>
<feature type="transmembrane region" description="Helical" evidence="1">
    <location>
        <begin position="46"/>
        <end position="65"/>
    </location>
</feature>
<dbReference type="InterPro" id="IPR016047">
    <property type="entry name" value="M23ase_b-sheet_dom"/>
</dbReference>
<evidence type="ECO:0000259" key="2">
    <source>
        <dbReference type="Pfam" id="PF01551"/>
    </source>
</evidence>
<dbReference type="Pfam" id="PF01551">
    <property type="entry name" value="Peptidase_M23"/>
    <property type="match status" value="1"/>
</dbReference>
<evidence type="ECO:0000313" key="3">
    <source>
        <dbReference type="EMBL" id="RRD50949.1"/>
    </source>
</evidence>
<dbReference type="Gene3D" id="2.70.70.10">
    <property type="entry name" value="Glucose Permease (Domain IIA)"/>
    <property type="match status" value="1"/>
</dbReference>
<evidence type="ECO:0000256" key="1">
    <source>
        <dbReference type="SAM" id="Phobius"/>
    </source>
</evidence>
<evidence type="ECO:0000313" key="4">
    <source>
        <dbReference type="Proteomes" id="UP000280935"/>
    </source>
</evidence>
<dbReference type="GO" id="GO:0004222">
    <property type="term" value="F:metalloendopeptidase activity"/>
    <property type="evidence" value="ECO:0007669"/>
    <property type="project" value="TreeGrafter"/>
</dbReference>
<dbReference type="SUPFAM" id="SSF51261">
    <property type="entry name" value="Duplicated hybrid motif"/>
    <property type="match status" value="1"/>
</dbReference>
<dbReference type="InterPro" id="IPR050570">
    <property type="entry name" value="Cell_wall_metabolism_enzyme"/>
</dbReference>
<accession>A0A3P1WWL5</accession>
<keyword evidence="1" id="KW-0472">Membrane</keyword>
<comment type="caution">
    <text evidence="3">The sequence shown here is derived from an EMBL/GenBank/DDBJ whole genome shotgun (WGS) entry which is preliminary data.</text>
</comment>
<protein>
    <submittedName>
        <fullName evidence="3">M23 family metallopeptidase</fullName>
    </submittedName>
</protein>
<dbReference type="Proteomes" id="UP000280935">
    <property type="component" value="Unassembled WGS sequence"/>
</dbReference>
<dbReference type="InterPro" id="IPR011055">
    <property type="entry name" value="Dup_hybrid_motif"/>
</dbReference>